<comment type="caution">
    <text evidence="6">The sequence shown here is derived from an EMBL/GenBank/DDBJ whole genome shotgun (WGS) entry which is preliminary data.</text>
</comment>
<evidence type="ECO:0000256" key="1">
    <source>
        <dbReference type="ARBA" id="ARBA00005417"/>
    </source>
</evidence>
<evidence type="ECO:0000256" key="4">
    <source>
        <dbReference type="ARBA" id="ARBA00022840"/>
    </source>
</evidence>
<dbReference type="PANTHER" id="PTHR42711:SF5">
    <property type="entry name" value="ABC TRANSPORTER ATP-BINDING PROTEIN NATA"/>
    <property type="match status" value="1"/>
</dbReference>
<evidence type="ECO:0000313" key="7">
    <source>
        <dbReference type="Proteomes" id="UP000811545"/>
    </source>
</evidence>
<dbReference type="AlphaFoldDB" id="A0A9E2BIA3"/>
<dbReference type="InterPro" id="IPR027417">
    <property type="entry name" value="P-loop_NTPase"/>
</dbReference>
<evidence type="ECO:0000259" key="5">
    <source>
        <dbReference type="PROSITE" id="PS50893"/>
    </source>
</evidence>
<dbReference type="SMART" id="SM00382">
    <property type="entry name" value="AAA"/>
    <property type="match status" value="1"/>
</dbReference>
<evidence type="ECO:0000256" key="3">
    <source>
        <dbReference type="ARBA" id="ARBA00022741"/>
    </source>
</evidence>
<evidence type="ECO:0000256" key="2">
    <source>
        <dbReference type="ARBA" id="ARBA00022448"/>
    </source>
</evidence>
<reference evidence="6 7" key="1">
    <citation type="journal article" date="2021" name="bioRxiv">
        <title>Unique metabolic strategies in Hadean analogues reveal hints for primordial physiology.</title>
        <authorList>
            <person name="Nobu M.K."/>
            <person name="Nakai R."/>
            <person name="Tamazawa S."/>
            <person name="Mori H."/>
            <person name="Toyoda A."/>
            <person name="Ijiri A."/>
            <person name="Suzuki S."/>
            <person name="Kurokawa K."/>
            <person name="Kamagata Y."/>
            <person name="Tamaki H."/>
        </authorList>
    </citation>
    <scope>NUCLEOTIDE SEQUENCE [LARGE SCALE GENOMIC DNA]</scope>
    <source>
        <strain evidence="6">BS525</strain>
    </source>
</reference>
<dbReference type="GO" id="GO:0005524">
    <property type="term" value="F:ATP binding"/>
    <property type="evidence" value="ECO:0007669"/>
    <property type="project" value="UniProtKB-KW"/>
</dbReference>
<dbReference type="Proteomes" id="UP000811545">
    <property type="component" value="Unassembled WGS sequence"/>
</dbReference>
<accession>A0A9E2BIA3</accession>
<dbReference type="InterPro" id="IPR003593">
    <property type="entry name" value="AAA+_ATPase"/>
</dbReference>
<evidence type="ECO:0000313" key="6">
    <source>
        <dbReference type="EMBL" id="MBT9145071.1"/>
    </source>
</evidence>
<dbReference type="EMBL" id="QLTW01000045">
    <property type="protein sequence ID" value="MBT9145071.1"/>
    <property type="molecule type" value="Genomic_DNA"/>
</dbReference>
<proteinExistence type="inferred from homology"/>
<dbReference type="PROSITE" id="PS50893">
    <property type="entry name" value="ABC_TRANSPORTER_2"/>
    <property type="match status" value="1"/>
</dbReference>
<keyword evidence="2" id="KW-0813">Transport</keyword>
<sequence>MIEVIGLKKNFGKVEALKGLSFQVEPGIIFGLLGPNGAGKTTAIRITSSIIKPTAGTVKVDGVDVVENPGEARKRLGILYENTGLYRRLTGEENILYFAGLYGLDDKLARERMEEYFSVLEVDYAKRQAGQYSKGMVQKIALVRALIADPQIVLLDEPTAGLDVTSARKVRESLNFLKNRNKTVVISTHLMSEVEALCDKIVIIDRGLLLEEGTAGEIKAKYGAYNLEEAFIKAVKQ</sequence>
<keyword evidence="3" id="KW-0547">Nucleotide-binding</keyword>
<dbReference type="Gene3D" id="3.40.50.300">
    <property type="entry name" value="P-loop containing nucleotide triphosphate hydrolases"/>
    <property type="match status" value="1"/>
</dbReference>
<name>A0A9E2BIA3_PSYF1</name>
<dbReference type="PANTHER" id="PTHR42711">
    <property type="entry name" value="ABC TRANSPORTER ATP-BINDING PROTEIN"/>
    <property type="match status" value="1"/>
</dbReference>
<dbReference type="SUPFAM" id="SSF52540">
    <property type="entry name" value="P-loop containing nucleoside triphosphate hydrolases"/>
    <property type="match status" value="1"/>
</dbReference>
<feature type="domain" description="ABC transporter" evidence="5">
    <location>
        <begin position="2"/>
        <end position="231"/>
    </location>
</feature>
<gene>
    <name evidence="6" type="primary">natA_1</name>
    <name evidence="6" type="ORF">DDT42_00936</name>
</gene>
<organism evidence="6 7">
    <name type="scientific">Psychracetigena formicireducens</name>
    <dbReference type="NCBI Taxonomy" id="2986056"/>
    <lineage>
        <taxon>Bacteria</taxon>
        <taxon>Bacillati</taxon>
        <taxon>Candidatus Lithacetigenota</taxon>
        <taxon>Candidatus Psychracetigena</taxon>
    </lineage>
</organism>
<protein>
    <submittedName>
        <fullName evidence="6">ABC transporter ATP-binding protein NatA</fullName>
    </submittedName>
</protein>
<dbReference type="InterPro" id="IPR050763">
    <property type="entry name" value="ABC_transporter_ATP-binding"/>
</dbReference>
<dbReference type="GO" id="GO:0016887">
    <property type="term" value="F:ATP hydrolysis activity"/>
    <property type="evidence" value="ECO:0007669"/>
    <property type="project" value="InterPro"/>
</dbReference>
<dbReference type="Pfam" id="PF00005">
    <property type="entry name" value="ABC_tran"/>
    <property type="match status" value="1"/>
</dbReference>
<dbReference type="InterPro" id="IPR003439">
    <property type="entry name" value="ABC_transporter-like_ATP-bd"/>
</dbReference>
<keyword evidence="4 6" id="KW-0067">ATP-binding</keyword>
<comment type="similarity">
    <text evidence="1">Belongs to the ABC transporter superfamily.</text>
</comment>